<evidence type="ECO:0000313" key="4">
    <source>
        <dbReference type="EMBL" id="EFC44020.1"/>
    </source>
</evidence>
<evidence type="ECO:0000256" key="3">
    <source>
        <dbReference type="SAM" id="SignalP"/>
    </source>
</evidence>
<dbReference type="InParanoid" id="D2VGS7"/>
<dbReference type="Pfam" id="PF13344">
    <property type="entry name" value="Hydrolase_6"/>
    <property type="match status" value="1"/>
</dbReference>
<sequence length="288" mass="32070">STRFVLLFALLKTFLHHCTVKFKIKGTELIHNVKETLEDLRKLNKKIFFITNNSSNSRKGYLKKFQSLGLEIDVVEINKSEILSSSYAAAVYVKEHGIKTAYVIGGDGIKEELQLIGVEAAAFDEHLGKPLKEEEFMGEWEEFTKRYPVDKIGAVIVGYDNRFNNFKLAMAHQILRENPNCLFIATNTDATLPYKQGLFLPGGGCFVSALSTCIGRKPDIVAGKPSTLLLDTALSILYHDSENQVTSENKHETVCMVGDRLETDITLGNRVGVKSVCVLTGVAHRDQL</sequence>
<comment type="cofactor">
    <cofactor evidence="2">
        <name>Mg(2+)</name>
        <dbReference type="ChEBI" id="CHEBI:18420"/>
    </cofactor>
    <text evidence="2">Divalent metal ions. Mg(2+) is the most effective.</text>
</comment>
<gene>
    <name evidence="4" type="ORF">NAEGRDRAFT_3162</name>
</gene>
<proteinExistence type="predicted"/>
<dbReference type="GO" id="GO:0005737">
    <property type="term" value="C:cytoplasm"/>
    <property type="evidence" value="ECO:0007669"/>
    <property type="project" value="TreeGrafter"/>
</dbReference>
<feature type="non-terminal residue" evidence="4">
    <location>
        <position position="288"/>
    </location>
</feature>
<dbReference type="NCBIfam" id="TIGR01460">
    <property type="entry name" value="HAD-SF-IIA"/>
    <property type="match status" value="1"/>
</dbReference>
<dbReference type="STRING" id="5762.D2VGS7"/>
<feature type="binding site" evidence="2">
    <location>
        <position position="259"/>
    </location>
    <ligand>
        <name>Mg(2+)</name>
        <dbReference type="ChEBI" id="CHEBI:18420"/>
    </ligand>
</feature>
<feature type="signal peptide" evidence="3">
    <location>
        <begin position="1"/>
        <end position="20"/>
    </location>
</feature>
<evidence type="ECO:0000313" key="5">
    <source>
        <dbReference type="Proteomes" id="UP000006671"/>
    </source>
</evidence>
<organism evidence="5">
    <name type="scientific">Naegleria gruberi</name>
    <name type="common">Amoeba</name>
    <dbReference type="NCBI Taxonomy" id="5762"/>
    <lineage>
        <taxon>Eukaryota</taxon>
        <taxon>Discoba</taxon>
        <taxon>Heterolobosea</taxon>
        <taxon>Tetramitia</taxon>
        <taxon>Eutetramitia</taxon>
        <taxon>Vahlkampfiidae</taxon>
        <taxon>Naegleria</taxon>
    </lineage>
</organism>
<dbReference type="Gene3D" id="3.40.50.1000">
    <property type="entry name" value="HAD superfamily/HAD-like"/>
    <property type="match status" value="2"/>
</dbReference>
<protein>
    <submittedName>
        <fullName evidence="4">Predicted protein</fullName>
    </submittedName>
</protein>
<keyword evidence="3" id="KW-0732">Signal</keyword>
<keyword evidence="2" id="KW-0460">Magnesium</keyword>
<dbReference type="GO" id="GO:0016791">
    <property type="term" value="F:phosphatase activity"/>
    <property type="evidence" value="ECO:0007669"/>
    <property type="project" value="TreeGrafter"/>
</dbReference>
<dbReference type="PANTHER" id="PTHR19288">
    <property type="entry name" value="4-NITROPHENYLPHOSPHATASE-RELATED"/>
    <property type="match status" value="1"/>
</dbReference>
<dbReference type="Proteomes" id="UP000006671">
    <property type="component" value="Unassembled WGS sequence"/>
</dbReference>
<dbReference type="InterPro" id="IPR006357">
    <property type="entry name" value="HAD-SF_hydro_IIA"/>
</dbReference>
<dbReference type="PIRSF" id="PIRSF000915">
    <property type="entry name" value="PGP-type_phosphatase"/>
    <property type="match status" value="1"/>
</dbReference>
<accession>D2VGS7</accession>
<dbReference type="GO" id="GO:0046872">
    <property type="term" value="F:metal ion binding"/>
    <property type="evidence" value="ECO:0007669"/>
    <property type="project" value="UniProtKB-KW"/>
</dbReference>
<reference evidence="4 5" key="1">
    <citation type="journal article" date="2010" name="Cell">
        <title>The genome of Naegleria gruberi illuminates early eukaryotic versatility.</title>
        <authorList>
            <person name="Fritz-Laylin L.K."/>
            <person name="Prochnik S.E."/>
            <person name="Ginger M.L."/>
            <person name="Dacks J.B."/>
            <person name="Carpenter M.L."/>
            <person name="Field M.C."/>
            <person name="Kuo A."/>
            <person name="Paredez A."/>
            <person name="Chapman J."/>
            <person name="Pham J."/>
            <person name="Shu S."/>
            <person name="Neupane R."/>
            <person name="Cipriano M."/>
            <person name="Mancuso J."/>
            <person name="Tu H."/>
            <person name="Salamov A."/>
            <person name="Lindquist E."/>
            <person name="Shapiro H."/>
            <person name="Lucas S."/>
            <person name="Grigoriev I.V."/>
            <person name="Cande W.Z."/>
            <person name="Fulton C."/>
            <person name="Rokhsar D.S."/>
            <person name="Dawson S.C."/>
        </authorList>
    </citation>
    <scope>NUCLEOTIDE SEQUENCE [LARGE SCALE GENOMIC DNA]</scope>
    <source>
        <strain evidence="4 5">NEG-M</strain>
    </source>
</reference>
<dbReference type="GeneID" id="8847865"/>
<dbReference type="OMA" id="PPMHRET"/>
<dbReference type="Pfam" id="PF13242">
    <property type="entry name" value="Hydrolase_like"/>
    <property type="match status" value="1"/>
</dbReference>
<dbReference type="AlphaFoldDB" id="D2VGS7"/>
<feature type="chain" id="PRO_5003038152" evidence="3">
    <location>
        <begin position="21"/>
        <end position="288"/>
    </location>
</feature>
<dbReference type="InterPro" id="IPR036412">
    <property type="entry name" value="HAD-like_sf"/>
</dbReference>
<dbReference type="SUPFAM" id="SSF56784">
    <property type="entry name" value="HAD-like"/>
    <property type="match status" value="1"/>
</dbReference>
<dbReference type="PANTHER" id="PTHR19288:SF46">
    <property type="entry name" value="HALOACID DEHALOGENASE-LIKE HYDROLASE DOMAIN-CONTAINING PROTEIN 2"/>
    <property type="match status" value="1"/>
</dbReference>
<evidence type="ECO:0000256" key="1">
    <source>
        <dbReference type="PIRSR" id="PIRSR000915-2"/>
    </source>
</evidence>
<name>D2VGS7_NAEGR</name>
<dbReference type="KEGG" id="ngr:NAEGRDRAFT_3162"/>
<feature type="binding site" evidence="1">
    <location>
        <position position="224"/>
    </location>
    <ligand>
        <name>substrate</name>
    </ligand>
</feature>
<dbReference type="InterPro" id="IPR023214">
    <property type="entry name" value="HAD_sf"/>
</dbReference>
<dbReference type="VEuPathDB" id="AmoebaDB:NAEGRDRAFT_3162"/>
<dbReference type="EMBL" id="GG738870">
    <property type="protein sequence ID" value="EFC44020.1"/>
    <property type="molecule type" value="Genomic_DNA"/>
</dbReference>
<dbReference type="FunCoup" id="D2VGS7">
    <property type="interactions" value="24"/>
</dbReference>
<dbReference type="RefSeq" id="XP_002676764.1">
    <property type="nucleotide sequence ID" value="XM_002676718.1"/>
</dbReference>
<dbReference type="eggNOG" id="KOG2882">
    <property type="taxonomic scope" value="Eukaryota"/>
</dbReference>
<keyword evidence="5" id="KW-1185">Reference proteome</keyword>
<evidence type="ECO:0000256" key="2">
    <source>
        <dbReference type="PIRSR" id="PIRSR000915-3"/>
    </source>
</evidence>
<dbReference type="OrthoDB" id="413953at2759"/>
<feature type="non-terminal residue" evidence="4">
    <location>
        <position position="1"/>
    </location>
</feature>
<keyword evidence="2" id="KW-0479">Metal-binding</keyword>